<gene>
    <name evidence="2" type="ORF">HHL24_26720</name>
</gene>
<comment type="caution">
    <text evidence="2">The sequence shown here is derived from an EMBL/GenBank/DDBJ whole genome shotgun (WGS) entry which is preliminary data.</text>
</comment>
<evidence type="ECO:0000313" key="3">
    <source>
        <dbReference type="Proteomes" id="UP000544134"/>
    </source>
</evidence>
<feature type="transmembrane region" description="Helical" evidence="1">
    <location>
        <begin position="6"/>
        <end position="25"/>
    </location>
</feature>
<accession>A0A848IGK8</accession>
<feature type="transmembrane region" description="Helical" evidence="1">
    <location>
        <begin position="77"/>
        <end position="98"/>
    </location>
</feature>
<keyword evidence="1" id="KW-1133">Transmembrane helix</keyword>
<keyword evidence="1" id="KW-0812">Transmembrane</keyword>
<dbReference type="Proteomes" id="UP000544134">
    <property type="component" value="Unassembled WGS sequence"/>
</dbReference>
<organism evidence="2 3">
    <name type="scientific">Paraburkholderia polaris</name>
    <dbReference type="NCBI Taxonomy" id="2728848"/>
    <lineage>
        <taxon>Bacteria</taxon>
        <taxon>Pseudomonadati</taxon>
        <taxon>Pseudomonadota</taxon>
        <taxon>Betaproteobacteria</taxon>
        <taxon>Burkholderiales</taxon>
        <taxon>Burkholderiaceae</taxon>
        <taxon>Paraburkholderia</taxon>
    </lineage>
</organism>
<keyword evidence="3" id="KW-1185">Reference proteome</keyword>
<dbReference type="EMBL" id="JABBGJ010000031">
    <property type="protein sequence ID" value="NMM01518.1"/>
    <property type="molecule type" value="Genomic_DNA"/>
</dbReference>
<name>A0A848IGK8_9BURK</name>
<dbReference type="AlphaFoldDB" id="A0A848IGK8"/>
<protein>
    <recommendedName>
        <fullName evidence="4">DUF3325 domain-containing protein</fullName>
    </recommendedName>
</protein>
<sequence>MTLSEAAIAVMLSVIGVLATLHSLFEATSILLDKRLVGIVRRSRALARMLRATIFSGAVVLAFWTMSAGGLTTSRSFAYAIAFFVLTASIPVGSYAWFSMSLSRQRRKANARPRD</sequence>
<evidence type="ECO:0008006" key="4">
    <source>
        <dbReference type="Google" id="ProtNLM"/>
    </source>
</evidence>
<proteinExistence type="predicted"/>
<evidence type="ECO:0000256" key="1">
    <source>
        <dbReference type="SAM" id="Phobius"/>
    </source>
</evidence>
<feature type="transmembrane region" description="Helical" evidence="1">
    <location>
        <begin position="45"/>
        <end position="65"/>
    </location>
</feature>
<reference evidence="2 3" key="1">
    <citation type="submission" date="2020-04" db="EMBL/GenBank/DDBJ databases">
        <title>Paraburkholderia sp. RP-4-7 isolated from soil.</title>
        <authorList>
            <person name="Dahal R.H."/>
        </authorList>
    </citation>
    <scope>NUCLEOTIDE SEQUENCE [LARGE SCALE GENOMIC DNA]</scope>
    <source>
        <strain evidence="2 3">RP-4-7</strain>
    </source>
</reference>
<keyword evidence="1" id="KW-0472">Membrane</keyword>
<evidence type="ECO:0000313" key="2">
    <source>
        <dbReference type="EMBL" id="NMM01518.1"/>
    </source>
</evidence>
<dbReference type="RefSeq" id="WP_169488352.1">
    <property type="nucleotide sequence ID" value="NZ_JABBGJ010000031.1"/>
</dbReference>